<keyword evidence="1" id="KW-0812">Transmembrane</keyword>
<comment type="caution">
    <text evidence="2">The sequence shown here is derived from an EMBL/GenBank/DDBJ whole genome shotgun (WGS) entry which is preliminary data.</text>
</comment>
<accession>A0A7W5TT75</accession>
<evidence type="ECO:0000313" key="3">
    <source>
        <dbReference type="Proteomes" id="UP000547528"/>
    </source>
</evidence>
<protein>
    <submittedName>
        <fullName evidence="2">Uncharacterized protein</fullName>
    </submittedName>
</protein>
<proteinExistence type="predicted"/>
<name>A0A7W5TT75_9MICC</name>
<keyword evidence="1" id="KW-1133">Transmembrane helix</keyword>
<gene>
    <name evidence="2" type="ORF">FHX47_000626</name>
</gene>
<reference evidence="2 3" key="1">
    <citation type="submission" date="2020-08" db="EMBL/GenBank/DDBJ databases">
        <title>Sequencing the genomes of 1000 actinobacteria strains.</title>
        <authorList>
            <person name="Klenk H.-P."/>
        </authorList>
    </citation>
    <scope>NUCLEOTIDE SEQUENCE [LARGE SCALE GENOMIC DNA]</scope>
    <source>
        <strain evidence="2 3">DSM 28238</strain>
    </source>
</reference>
<organism evidence="2 3">
    <name type="scientific">Garicola koreensis</name>
    <dbReference type="NCBI Taxonomy" id="1262554"/>
    <lineage>
        <taxon>Bacteria</taxon>
        <taxon>Bacillati</taxon>
        <taxon>Actinomycetota</taxon>
        <taxon>Actinomycetes</taxon>
        <taxon>Micrococcales</taxon>
        <taxon>Micrococcaceae</taxon>
        <taxon>Garicola</taxon>
    </lineage>
</organism>
<dbReference type="EMBL" id="JACIBT010000001">
    <property type="protein sequence ID" value="MBB3667033.1"/>
    <property type="molecule type" value="Genomic_DNA"/>
</dbReference>
<dbReference type="Proteomes" id="UP000547528">
    <property type="component" value="Unassembled WGS sequence"/>
</dbReference>
<evidence type="ECO:0000256" key="1">
    <source>
        <dbReference type="SAM" id="Phobius"/>
    </source>
</evidence>
<dbReference type="RefSeq" id="WP_183357405.1">
    <property type="nucleotide sequence ID" value="NZ_BAABKR010000001.1"/>
</dbReference>
<keyword evidence="1" id="KW-0472">Membrane</keyword>
<sequence length="61" mass="6705">MLNLPFAAQMLSAEGAEESALFMPSHWFGIIMFAILLFALLITLGFSNKGRELPAEAHSDH</sequence>
<evidence type="ECO:0000313" key="2">
    <source>
        <dbReference type="EMBL" id="MBB3667033.1"/>
    </source>
</evidence>
<keyword evidence="3" id="KW-1185">Reference proteome</keyword>
<dbReference type="AlphaFoldDB" id="A0A7W5TT75"/>
<feature type="transmembrane region" description="Helical" evidence="1">
    <location>
        <begin position="25"/>
        <end position="46"/>
    </location>
</feature>